<name>A0ABV1HU75_9FIRM</name>
<evidence type="ECO:0000313" key="2">
    <source>
        <dbReference type="Proteomes" id="UP001478133"/>
    </source>
</evidence>
<dbReference type="RefSeq" id="WP_367286470.1">
    <property type="nucleotide sequence ID" value="NZ_JBBMEY010000021.1"/>
</dbReference>
<sequence length="242" mass="28508">MDMKMFDNVNEIVRDDLILTITKGSKLSIAASCFSMYAYKELKKQLENIDEFRFIFTSPTFIKDKAKKQKREFYIPRLNRENSLYGTEFEIKLRNEMTQKSIAKECADWIKRKAKFKSNTTGEYMSGFVNVVGKENTFTYMPINGFTTVDIGCERGNNSYNMVSRIANSESNSESKSFIELFYEIWNDKEKLQDVTSMVIENITTAYNENSPELIYFITLYYVFNEFLEINMKVCRYFIKSF</sequence>
<protein>
    <recommendedName>
        <fullName evidence="3">Helicase</fullName>
    </recommendedName>
</protein>
<reference evidence="1 2" key="1">
    <citation type="submission" date="2024-03" db="EMBL/GenBank/DDBJ databases">
        <title>Human intestinal bacterial collection.</title>
        <authorList>
            <person name="Pauvert C."/>
            <person name="Hitch T.C.A."/>
            <person name="Clavel T."/>
        </authorList>
    </citation>
    <scope>NUCLEOTIDE SEQUENCE [LARGE SCALE GENOMIC DNA]</scope>
    <source>
        <strain evidence="1 2">CLA-AP-H18</strain>
    </source>
</reference>
<evidence type="ECO:0008006" key="3">
    <source>
        <dbReference type="Google" id="ProtNLM"/>
    </source>
</evidence>
<organism evidence="1 2">
    <name type="scientific">Ruminococcoides intestinihominis</name>
    <dbReference type="NCBI Taxonomy" id="3133161"/>
    <lineage>
        <taxon>Bacteria</taxon>
        <taxon>Bacillati</taxon>
        <taxon>Bacillota</taxon>
        <taxon>Clostridia</taxon>
        <taxon>Eubacteriales</taxon>
        <taxon>Oscillospiraceae</taxon>
        <taxon>Ruminococcoides</taxon>
    </lineage>
</organism>
<comment type="caution">
    <text evidence="1">The sequence shown here is derived from an EMBL/GenBank/DDBJ whole genome shotgun (WGS) entry which is preliminary data.</text>
</comment>
<dbReference type="CDD" id="cd10311">
    <property type="entry name" value="PLDc_N_DEXD_c"/>
    <property type="match status" value="1"/>
</dbReference>
<accession>A0ABV1HU75</accession>
<dbReference type="EMBL" id="JBBMFI010000020">
    <property type="protein sequence ID" value="MEQ2565865.1"/>
    <property type="molecule type" value="Genomic_DNA"/>
</dbReference>
<gene>
    <name evidence="1" type="ORF">ABFO16_06395</name>
</gene>
<keyword evidence="2" id="KW-1185">Reference proteome</keyword>
<evidence type="ECO:0000313" key="1">
    <source>
        <dbReference type="EMBL" id="MEQ2565865.1"/>
    </source>
</evidence>
<dbReference type="Proteomes" id="UP001478133">
    <property type="component" value="Unassembled WGS sequence"/>
</dbReference>
<proteinExistence type="predicted"/>